<feature type="transmembrane region" description="Helical" evidence="1">
    <location>
        <begin position="402"/>
        <end position="424"/>
    </location>
</feature>
<evidence type="ECO:0000313" key="2">
    <source>
        <dbReference type="EMBL" id="KRK39132.1"/>
    </source>
</evidence>
<feature type="transmembrane region" description="Helical" evidence="1">
    <location>
        <begin position="170"/>
        <end position="191"/>
    </location>
</feature>
<feature type="transmembrane region" description="Helical" evidence="1">
    <location>
        <begin position="66"/>
        <end position="90"/>
    </location>
</feature>
<protein>
    <submittedName>
        <fullName evidence="2">Uncharacterized protein</fullName>
    </submittedName>
</protein>
<keyword evidence="3" id="KW-1185">Reference proteome</keyword>
<dbReference type="Proteomes" id="UP000051461">
    <property type="component" value="Unassembled WGS sequence"/>
</dbReference>
<comment type="caution">
    <text evidence="2">The sequence shown here is derived from an EMBL/GenBank/DDBJ whole genome shotgun (WGS) entry which is preliminary data.</text>
</comment>
<dbReference type="RefSeq" id="WP_057904503.1">
    <property type="nucleotide sequence ID" value="NZ_AZDA01000046.1"/>
</dbReference>
<keyword evidence="1" id="KW-1133">Transmembrane helix</keyword>
<keyword evidence="1" id="KW-0472">Membrane</keyword>
<feature type="transmembrane region" description="Helical" evidence="1">
    <location>
        <begin position="349"/>
        <end position="367"/>
    </location>
</feature>
<evidence type="ECO:0000256" key="1">
    <source>
        <dbReference type="SAM" id="Phobius"/>
    </source>
</evidence>
<accession>A0A0R1GXQ0</accession>
<evidence type="ECO:0000313" key="3">
    <source>
        <dbReference type="Proteomes" id="UP000051461"/>
    </source>
</evidence>
<dbReference type="EMBL" id="AZDA01000046">
    <property type="protein sequence ID" value="KRK39132.1"/>
    <property type="molecule type" value="Genomic_DNA"/>
</dbReference>
<feature type="transmembrane region" description="Helical" evidence="1">
    <location>
        <begin position="293"/>
        <end position="311"/>
    </location>
</feature>
<reference evidence="2 3" key="1">
    <citation type="journal article" date="2015" name="Genome Announc.">
        <title>Expanding the biotechnology potential of lactobacilli through comparative genomics of 213 strains and associated genera.</title>
        <authorList>
            <person name="Sun Z."/>
            <person name="Harris H.M."/>
            <person name="McCann A."/>
            <person name="Guo C."/>
            <person name="Argimon S."/>
            <person name="Zhang W."/>
            <person name="Yang X."/>
            <person name="Jeffery I.B."/>
            <person name="Cooney J.C."/>
            <person name="Kagawa T.F."/>
            <person name="Liu W."/>
            <person name="Song Y."/>
            <person name="Salvetti E."/>
            <person name="Wrobel A."/>
            <person name="Rasinkangas P."/>
            <person name="Parkhill J."/>
            <person name="Rea M.C."/>
            <person name="O'Sullivan O."/>
            <person name="Ritari J."/>
            <person name="Douillard F.P."/>
            <person name="Paul Ross R."/>
            <person name="Yang R."/>
            <person name="Briner A.E."/>
            <person name="Felis G.E."/>
            <person name="de Vos W.M."/>
            <person name="Barrangou R."/>
            <person name="Klaenhammer T.R."/>
            <person name="Caufield P.W."/>
            <person name="Cui Y."/>
            <person name="Zhang H."/>
            <person name="O'Toole P.W."/>
        </authorList>
    </citation>
    <scope>NUCLEOTIDE SEQUENCE [LARGE SCALE GENOMIC DNA]</scope>
    <source>
        <strain evidence="2 3">DSM 20003</strain>
    </source>
</reference>
<sequence>MEQQESRFFTRLSYVYLYVPVLIFLVGWLKTSWWVLLLVLLSYPTYRLFQQAPQVWVPNFRVKRTYVYLGVAVLLAALWVYLSGIGGLSFQNFDFKGRNGVFEALVNQPWPVRFSTSHQAPLVYYFGFWLPAAGLGKVFGLAVGLHFQAVWAVGGVLLCYYLICAQRRQLAVWPLLVLIFFSGADILAKVITLQDLAQVTLTSHLEWTTPYQYSSFTTQLYWVFNQALPSWLIFLLLKTMRQNRQLLAVFSVGLLYGPLPLLGLVPFVGYWALQHLRQKTGPWWHDLMTWENGLGLVLMVVLGLFITANQVSSEIHLNLPQGLTQWGYYGAFIVTEVGLYAVLLWRQNWRNPEFDLLLVILLLCPFFKIGTGPDFVMRVSIPALLMLCLLVQQALANSVTQPRQLICLLVVFGLGAVTPTHEILRAVNYDRDRYVAKVNQRPFQDNQRHLEYAVPIDRQPDYRQNILGKRQAFFFRYLAR</sequence>
<feature type="transmembrane region" description="Helical" evidence="1">
    <location>
        <begin position="379"/>
        <end position="396"/>
    </location>
</feature>
<gene>
    <name evidence="2" type="ORF">FC07_GL002853</name>
</gene>
<dbReference type="STRING" id="1423726.FC07_GL002853"/>
<keyword evidence="1" id="KW-0812">Transmembrane</keyword>
<organism evidence="2 3">
    <name type="scientific">Loigolactobacillus bifermentans DSM 20003</name>
    <dbReference type="NCBI Taxonomy" id="1423726"/>
    <lineage>
        <taxon>Bacteria</taxon>
        <taxon>Bacillati</taxon>
        <taxon>Bacillota</taxon>
        <taxon>Bacilli</taxon>
        <taxon>Lactobacillales</taxon>
        <taxon>Lactobacillaceae</taxon>
        <taxon>Loigolactobacillus</taxon>
    </lineage>
</organism>
<feature type="transmembrane region" description="Helical" evidence="1">
    <location>
        <begin position="323"/>
        <end position="343"/>
    </location>
</feature>
<name>A0A0R1GXQ0_9LACO</name>
<proteinExistence type="predicted"/>
<dbReference type="PATRIC" id="fig|1423726.3.peg.2962"/>
<feature type="transmembrane region" description="Helical" evidence="1">
    <location>
        <begin position="145"/>
        <end position="163"/>
    </location>
</feature>
<feature type="transmembrane region" description="Helical" evidence="1">
    <location>
        <begin position="249"/>
        <end position="273"/>
    </location>
</feature>
<feature type="transmembrane region" description="Helical" evidence="1">
    <location>
        <begin position="122"/>
        <end position="139"/>
    </location>
</feature>
<dbReference type="OrthoDB" id="3199357at2"/>
<feature type="transmembrane region" description="Helical" evidence="1">
    <location>
        <begin position="21"/>
        <end position="46"/>
    </location>
</feature>
<feature type="transmembrane region" description="Helical" evidence="1">
    <location>
        <begin position="220"/>
        <end position="237"/>
    </location>
</feature>
<dbReference type="AlphaFoldDB" id="A0A0R1GXQ0"/>